<organism evidence="1 2">
    <name type="scientific">Pyrenophora tritici-repentis</name>
    <dbReference type="NCBI Taxonomy" id="45151"/>
    <lineage>
        <taxon>Eukaryota</taxon>
        <taxon>Fungi</taxon>
        <taxon>Dikarya</taxon>
        <taxon>Ascomycota</taxon>
        <taxon>Pezizomycotina</taxon>
        <taxon>Dothideomycetes</taxon>
        <taxon>Pleosporomycetidae</taxon>
        <taxon>Pleosporales</taxon>
        <taxon>Pleosporineae</taxon>
        <taxon>Pleosporaceae</taxon>
        <taxon>Pyrenophora</taxon>
    </lineage>
</organism>
<dbReference type="AlphaFoldDB" id="A0A5M9L573"/>
<dbReference type="EMBL" id="NQIK02000004">
    <property type="protein sequence ID" value="KAF7572203.1"/>
    <property type="molecule type" value="Genomic_DNA"/>
</dbReference>
<protein>
    <submittedName>
        <fullName evidence="1">Uncharacterized protein</fullName>
    </submittedName>
</protein>
<name>A0A5M9L573_9PLEO</name>
<evidence type="ECO:0000313" key="1">
    <source>
        <dbReference type="EMBL" id="KAF7572203.1"/>
    </source>
</evidence>
<proteinExistence type="predicted"/>
<gene>
    <name evidence="1" type="ORF">PtrM4_097030</name>
</gene>
<dbReference type="Proteomes" id="UP000245464">
    <property type="component" value="Chromosome 4"/>
</dbReference>
<reference evidence="1" key="1">
    <citation type="journal article" date="2018" name="BMC Genomics">
        <title>Comparative genomics of the wheat fungal pathogen Pyrenophora tritici-repentis reveals chromosomal variations and genome plasticity.</title>
        <authorList>
            <person name="Moolhuijzen P."/>
            <person name="See P.T."/>
            <person name="Hane J.K."/>
            <person name="Shi G."/>
            <person name="Liu Z."/>
            <person name="Oliver R.P."/>
            <person name="Moffat C.S."/>
        </authorList>
    </citation>
    <scope>NUCLEOTIDE SEQUENCE [LARGE SCALE GENOMIC DNA]</scope>
    <source>
        <strain evidence="1">M4</strain>
    </source>
</reference>
<dbReference type="RefSeq" id="XP_065962871.1">
    <property type="nucleotide sequence ID" value="XM_066107203.1"/>
</dbReference>
<dbReference type="GeneID" id="90956383"/>
<dbReference type="KEGG" id="ptrr:90956383"/>
<comment type="caution">
    <text evidence="1">The sequence shown here is derived from an EMBL/GenBank/DDBJ whole genome shotgun (WGS) entry which is preliminary data.</text>
</comment>
<sequence length="85" mass="8703">MKLSVVAAICLASSAAAKCTDTRSCTGNPAFPLCLPGQGDSCAWLGSRTPCGSHQTCQDVGCLDCSIREDGVRACVTCSVQCCDP</sequence>
<evidence type="ECO:0000313" key="2">
    <source>
        <dbReference type="Proteomes" id="UP000245464"/>
    </source>
</evidence>
<accession>A0A5M9L573</accession>